<evidence type="ECO:0000313" key="2">
    <source>
        <dbReference type="Proteomes" id="UP000030686"/>
    </source>
</evidence>
<dbReference type="PANTHER" id="PTHR47785">
    <property type="entry name" value="ZN(II)2CYS6 TRANSCRIPTION FACTOR (EUROFUNG)-RELATED-RELATED"/>
    <property type="match status" value="1"/>
</dbReference>
<reference evidence="1" key="1">
    <citation type="journal article" date="2014" name="Nat. Commun.">
        <title>Multiple recent horizontal transfers of a large genomic region in cheese making fungi.</title>
        <authorList>
            <person name="Cheeseman K."/>
            <person name="Ropars J."/>
            <person name="Renault P."/>
            <person name="Dupont J."/>
            <person name="Gouzy J."/>
            <person name="Branca A."/>
            <person name="Abraham A.L."/>
            <person name="Ceppi M."/>
            <person name="Conseiller E."/>
            <person name="Debuchy R."/>
            <person name="Malagnac F."/>
            <person name="Goarin A."/>
            <person name="Silar P."/>
            <person name="Lacoste S."/>
            <person name="Sallet E."/>
            <person name="Bensimon A."/>
            <person name="Giraud T."/>
            <person name="Brygoo Y."/>
        </authorList>
    </citation>
    <scope>NUCLEOTIDE SEQUENCE [LARGE SCALE GENOMIC DNA]</scope>
    <source>
        <strain evidence="1">FM164</strain>
    </source>
</reference>
<dbReference type="AlphaFoldDB" id="W6Q9E9"/>
<dbReference type="InterPro" id="IPR053181">
    <property type="entry name" value="EcdB-like_regulator"/>
</dbReference>
<dbReference type="STRING" id="1365484.W6Q9E9"/>
<organism evidence="1 2">
    <name type="scientific">Penicillium roqueforti (strain FM164)</name>
    <dbReference type="NCBI Taxonomy" id="1365484"/>
    <lineage>
        <taxon>Eukaryota</taxon>
        <taxon>Fungi</taxon>
        <taxon>Dikarya</taxon>
        <taxon>Ascomycota</taxon>
        <taxon>Pezizomycotina</taxon>
        <taxon>Eurotiomycetes</taxon>
        <taxon>Eurotiomycetidae</taxon>
        <taxon>Eurotiales</taxon>
        <taxon>Aspergillaceae</taxon>
        <taxon>Penicillium</taxon>
    </lineage>
</organism>
<dbReference type="PANTHER" id="PTHR47785:SF4">
    <property type="entry name" value="ZN(II)2CYS6 TRANSCRIPTION FACTOR (EUROFUNG)"/>
    <property type="match status" value="1"/>
</dbReference>
<gene>
    <name evidence="1" type="ORF">PROQFM164_S02g002797</name>
</gene>
<proteinExistence type="predicted"/>
<name>W6Q9E9_PENRF</name>
<keyword evidence="2" id="KW-1185">Reference proteome</keyword>
<dbReference type="EMBL" id="HG792016">
    <property type="protein sequence ID" value="CDM32646.1"/>
    <property type="molecule type" value="Genomic_DNA"/>
</dbReference>
<dbReference type="OrthoDB" id="5244761at2759"/>
<accession>W6Q9E9</accession>
<sequence>MFLPNNLTVPETIIILFYSTQIHLRKILNRVYTDLYKVENTRYIIYRPLLYYILHYGHIGTRAGPISQNLMESPPPKVRLHELPKKLKSIYYICISSAIKSTEAFDRVGGYRLVVTNIFGTAYMQFGNILVLSASFILGLKELIELE</sequence>
<dbReference type="Proteomes" id="UP000030686">
    <property type="component" value="Unassembled WGS sequence"/>
</dbReference>
<protein>
    <submittedName>
        <fullName evidence="1">Genomic scaffold, ProqFM164S02</fullName>
    </submittedName>
</protein>
<evidence type="ECO:0000313" key="1">
    <source>
        <dbReference type="EMBL" id="CDM32646.1"/>
    </source>
</evidence>